<keyword evidence="3" id="KW-1185">Reference proteome</keyword>
<reference evidence="2" key="2">
    <citation type="journal article" date="2023" name="IMA Fungus">
        <title>Comparative genomic study of the Penicillium genus elucidates a diverse pangenome and 15 lateral gene transfer events.</title>
        <authorList>
            <person name="Petersen C."/>
            <person name="Sorensen T."/>
            <person name="Nielsen M.R."/>
            <person name="Sondergaard T.E."/>
            <person name="Sorensen J.L."/>
            <person name="Fitzpatrick D.A."/>
            <person name="Frisvad J.C."/>
            <person name="Nielsen K.L."/>
        </authorList>
    </citation>
    <scope>NUCLEOTIDE SEQUENCE</scope>
    <source>
        <strain evidence="2">IBT 19713</strain>
    </source>
</reference>
<gene>
    <name evidence="2" type="ORF">N7468_006981</name>
</gene>
<proteinExistence type="predicted"/>
<feature type="region of interest" description="Disordered" evidence="1">
    <location>
        <begin position="66"/>
        <end position="94"/>
    </location>
</feature>
<dbReference type="Proteomes" id="UP001150941">
    <property type="component" value="Unassembled WGS sequence"/>
</dbReference>
<dbReference type="GeneID" id="83203580"/>
<dbReference type="RefSeq" id="XP_058329167.1">
    <property type="nucleotide sequence ID" value="XM_058476277.1"/>
</dbReference>
<sequence length="123" mass="13023">MCSQGSNNRAVDGMSSRSAAPDEESARPMDSQYAQVPPDAEQQANFEQPPWLGFMGSFSHFEDLSATSLQSPLRHESPGIDPAGKGGTMKVGDWANRNDVAPGVKAPCSNGSTLYSFANSEGL</sequence>
<organism evidence="2 3">
    <name type="scientific">Penicillium chermesinum</name>
    <dbReference type="NCBI Taxonomy" id="63820"/>
    <lineage>
        <taxon>Eukaryota</taxon>
        <taxon>Fungi</taxon>
        <taxon>Dikarya</taxon>
        <taxon>Ascomycota</taxon>
        <taxon>Pezizomycotina</taxon>
        <taxon>Eurotiomycetes</taxon>
        <taxon>Eurotiomycetidae</taxon>
        <taxon>Eurotiales</taxon>
        <taxon>Aspergillaceae</taxon>
        <taxon>Penicillium</taxon>
    </lineage>
</organism>
<evidence type="ECO:0000313" key="3">
    <source>
        <dbReference type="Proteomes" id="UP001150941"/>
    </source>
</evidence>
<reference evidence="2" key="1">
    <citation type="submission" date="2022-11" db="EMBL/GenBank/DDBJ databases">
        <authorList>
            <person name="Petersen C."/>
        </authorList>
    </citation>
    <scope>NUCLEOTIDE SEQUENCE</scope>
    <source>
        <strain evidence="2">IBT 19713</strain>
    </source>
</reference>
<accession>A0A9W9TK39</accession>
<protein>
    <submittedName>
        <fullName evidence="2">Uncharacterized protein</fullName>
    </submittedName>
</protein>
<evidence type="ECO:0000256" key="1">
    <source>
        <dbReference type="SAM" id="MobiDB-lite"/>
    </source>
</evidence>
<evidence type="ECO:0000313" key="2">
    <source>
        <dbReference type="EMBL" id="KAJ5225756.1"/>
    </source>
</evidence>
<comment type="caution">
    <text evidence="2">The sequence shown here is derived from an EMBL/GenBank/DDBJ whole genome shotgun (WGS) entry which is preliminary data.</text>
</comment>
<feature type="region of interest" description="Disordered" evidence="1">
    <location>
        <begin position="1"/>
        <end position="52"/>
    </location>
</feature>
<dbReference type="AlphaFoldDB" id="A0A9W9TK39"/>
<dbReference type="EMBL" id="JAPQKS010000005">
    <property type="protein sequence ID" value="KAJ5225756.1"/>
    <property type="molecule type" value="Genomic_DNA"/>
</dbReference>
<name>A0A9W9TK39_9EURO</name>